<reference evidence="5 6" key="1">
    <citation type="submission" date="2020-08" db="EMBL/GenBank/DDBJ databases">
        <title>Genomic Encyclopedia of Type Strains, Phase IV (KMG-IV): sequencing the most valuable type-strain genomes for metagenomic binning, comparative biology and taxonomic classification.</title>
        <authorList>
            <person name="Goeker M."/>
        </authorList>
    </citation>
    <scope>NUCLEOTIDE SEQUENCE [LARGE SCALE GENOMIC DNA]</scope>
    <source>
        <strain evidence="5 6">DSM 18233</strain>
    </source>
</reference>
<gene>
    <name evidence="5" type="ORF">HNQ50_001822</name>
</gene>
<proteinExistence type="predicted"/>
<evidence type="ECO:0000313" key="5">
    <source>
        <dbReference type="EMBL" id="MBB5191099.1"/>
    </source>
</evidence>
<feature type="chain" id="PRO_5032315162" evidence="3">
    <location>
        <begin position="23"/>
        <end position="165"/>
    </location>
</feature>
<feature type="domain" description="Glycine zipper 2TM" evidence="4">
    <location>
        <begin position="66"/>
        <end position="106"/>
    </location>
</feature>
<comment type="caution">
    <text evidence="5">The sequence shown here is derived from an EMBL/GenBank/DDBJ whole genome shotgun (WGS) entry which is preliminary data.</text>
</comment>
<dbReference type="InterPro" id="IPR051407">
    <property type="entry name" value="Bact_OM_lipoprot/Surf_antigen"/>
</dbReference>
<dbReference type="InterPro" id="IPR008816">
    <property type="entry name" value="Gly_zipper_2TM_dom"/>
</dbReference>
<dbReference type="AlphaFoldDB" id="A0A840RCB4"/>
<dbReference type="Proteomes" id="UP000543030">
    <property type="component" value="Unassembled WGS sequence"/>
</dbReference>
<feature type="signal peptide" evidence="3">
    <location>
        <begin position="1"/>
        <end position="22"/>
    </location>
</feature>
<protein>
    <submittedName>
        <fullName evidence="5">Uncharacterized protein YcfJ</fullName>
    </submittedName>
</protein>
<evidence type="ECO:0000313" key="6">
    <source>
        <dbReference type="Proteomes" id="UP000543030"/>
    </source>
</evidence>
<keyword evidence="2" id="KW-0472">Membrane</keyword>
<keyword evidence="3" id="KW-0732">Signal</keyword>
<dbReference type="GO" id="GO:0019867">
    <property type="term" value="C:outer membrane"/>
    <property type="evidence" value="ECO:0007669"/>
    <property type="project" value="InterPro"/>
</dbReference>
<keyword evidence="6" id="KW-1185">Reference proteome</keyword>
<dbReference type="RefSeq" id="WP_184099703.1">
    <property type="nucleotide sequence ID" value="NZ_JACHHN010000003.1"/>
</dbReference>
<dbReference type="EMBL" id="JACHHN010000003">
    <property type="protein sequence ID" value="MBB5191099.1"/>
    <property type="molecule type" value="Genomic_DNA"/>
</dbReference>
<organism evidence="5 6">
    <name type="scientific">Silvimonas terrae</name>
    <dbReference type="NCBI Taxonomy" id="300266"/>
    <lineage>
        <taxon>Bacteria</taxon>
        <taxon>Pseudomonadati</taxon>
        <taxon>Pseudomonadota</taxon>
        <taxon>Betaproteobacteria</taxon>
        <taxon>Neisseriales</taxon>
        <taxon>Chitinibacteraceae</taxon>
        <taxon>Silvimonas</taxon>
    </lineage>
</organism>
<dbReference type="NCBIfam" id="NF008437">
    <property type="entry name" value="PRK11280.1"/>
    <property type="match status" value="1"/>
</dbReference>
<name>A0A840RCB4_9NEIS</name>
<dbReference type="PANTHER" id="PTHR35603:SF2">
    <property type="entry name" value="OUTER MEMBRANE LIPOPROTEIN"/>
    <property type="match status" value="1"/>
</dbReference>
<evidence type="ECO:0000256" key="3">
    <source>
        <dbReference type="SAM" id="SignalP"/>
    </source>
</evidence>
<comment type="subcellular location">
    <subcellularLocation>
        <location evidence="1">Membrane</location>
    </subcellularLocation>
</comment>
<evidence type="ECO:0000256" key="1">
    <source>
        <dbReference type="ARBA" id="ARBA00004370"/>
    </source>
</evidence>
<accession>A0A840RCB4</accession>
<dbReference type="Pfam" id="PF05433">
    <property type="entry name" value="Rick_17kDa_Anti"/>
    <property type="match status" value="1"/>
</dbReference>
<sequence length="165" mass="17494">MKTQFKTLIAAVLTLSATFAMADAYPDYARVVSSTAIVQRVNAPRQECWTENQQVQTQNQAGGVVGSIIGGVAGGVLGHQVGGGRGKDVATVAGAIGGALIGNEVGSGQPQVQNQQVQRCRQVDAWQDQVTGYHVTYDYKGRQFSANLPQQPGDRIPVEVNVTPR</sequence>
<evidence type="ECO:0000259" key="4">
    <source>
        <dbReference type="Pfam" id="PF05433"/>
    </source>
</evidence>
<evidence type="ECO:0000256" key="2">
    <source>
        <dbReference type="ARBA" id="ARBA00023136"/>
    </source>
</evidence>
<dbReference type="PANTHER" id="PTHR35603">
    <property type="match status" value="1"/>
</dbReference>